<evidence type="ECO:0000313" key="9">
    <source>
        <dbReference type="EMBL" id="PXV67938.1"/>
    </source>
</evidence>
<sequence>MNYNNFFEIKDGWNLQIKELKEDQLVHYGSNLLCGNGYLGYRGTLEEWGKEQYQACVITDTYDMADGKWRELSNSPNALTTKVTVNGKDFGDYPKEDRITTELDFNYKYGIFKRISQSKLESDFEIVSERFASYDNLHLIANKYQINNLDKKEMKLKIGINGDIWDLNGCHLENFTGEYDSNKNIVYLKANTVESKITLVTALSFEFKKGKIKNLKVENEEKSIYLLIKAEAESEKIEMERNMIVYSSNDLNGPLKAALNDAESALKIGYDELKEKHQAVWDKKWELMDIQIKGNLLDQLAVRFNLYHNIIATPAHSERLPIGARGLSCQAYQGSAFWDQEIFNLPMFLFTETETAKNILKYRYHTLDGARQKAEDLGYAGAFYAWISGKSGKELCPSFFFKDVISGRKIRNHFNDWQIHVSPDISYAIWKYYLATEDIDFIVNYGSEILFEVARFLNSRVHYNQFKDQYEIIRLLGPDEYHENVDNNAFTNYQTQFALKKALYFYFKMENEYPEKLEEIKDKINLNESEITAWQEISEKIYLPQPDQSNLIEQFDGYFELEDTTAKVLNDRLIDKAEYWGWPNGVAVFTQVIKQADVIQLFTLHDIFSEEVLTANYDYYEPRTQHGSSLSPSQYAVVAARLGRAEEAYDYFKKSAFIDLMSTNKAVSGGTFIGGIHTAAAGGIWQLIINGFAGMKIDKAGLSFKPVLCQEWEEIQFKLNYQNKKFEIRLNQNEFQLKTAADNSEALKFSVFEKEYFLDAAAEVKIKL</sequence>
<evidence type="ECO:0000313" key="11">
    <source>
        <dbReference type="EMBL" id="SDF34440.1"/>
    </source>
</evidence>
<dbReference type="Pfam" id="PF03633">
    <property type="entry name" value="Glyco_hydro_65C"/>
    <property type="match status" value="1"/>
</dbReference>
<protein>
    <submittedName>
        <fullName evidence="10">Glycosyl hydrolase family 65, C-terminal domain</fullName>
    </submittedName>
    <submittedName>
        <fullName evidence="9">Kojibiose phosphorylase</fullName>
    </submittedName>
</protein>
<keyword evidence="15" id="KW-1185">Reference proteome</keyword>
<dbReference type="STRING" id="54121.SAMN04515653_11249"/>
<evidence type="ECO:0000313" key="13">
    <source>
        <dbReference type="EMBL" id="TDS27615.1"/>
    </source>
</evidence>
<evidence type="ECO:0000259" key="8">
    <source>
        <dbReference type="Pfam" id="PF03636"/>
    </source>
</evidence>
<dbReference type="InterPro" id="IPR005196">
    <property type="entry name" value="Glyco_hydro_65_N"/>
</dbReference>
<evidence type="ECO:0000313" key="16">
    <source>
        <dbReference type="Proteomes" id="UP000247389"/>
    </source>
</evidence>
<dbReference type="PANTHER" id="PTHR11051">
    <property type="entry name" value="GLYCOSYL HYDROLASE-RELATED"/>
    <property type="match status" value="1"/>
</dbReference>
<dbReference type="Gene3D" id="2.60.420.10">
    <property type="entry name" value="Maltose phosphorylase, domain 3"/>
    <property type="match status" value="1"/>
</dbReference>
<dbReference type="PANTHER" id="PTHR11051:SF8">
    <property type="entry name" value="PROTEIN-GLUCOSYLGALACTOSYLHYDROXYLYSINE GLUCOSIDASE"/>
    <property type="match status" value="1"/>
</dbReference>
<keyword evidence="10" id="KW-0378">Hydrolase</keyword>
<gene>
    <name evidence="13" type="ORF">BY453_12634</name>
    <name evidence="9" type="ORF">C8C78_10664</name>
    <name evidence="10" type="ORF">SAMN04488597_12634</name>
    <name evidence="11" type="ORF">SAMN04488598_11035</name>
    <name evidence="12" type="ORF">SAMN04515652_11036</name>
</gene>
<evidence type="ECO:0000259" key="7">
    <source>
        <dbReference type="Pfam" id="PF03633"/>
    </source>
</evidence>
<keyword evidence="2" id="KW-0328">Glycosyltransferase</keyword>
<evidence type="ECO:0000313" key="17">
    <source>
        <dbReference type="Proteomes" id="UP000295758"/>
    </source>
</evidence>
<dbReference type="GO" id="GO:0016757">
    <property type="term" value="F:glycosyltransferase activity"/>
    <property type="evidence" value="ECO:0007669"/>
    <property type="project" value="UniProtKB-KW"/>
</dbReference>
<dbReference type="InterPro" id="IPR008928">
    <property type="entry name" value="6-hairpin_glycosidase_sf"/>
</dbReference>
<proteinExistence type="inferred from homology"/>
<name>A0A1G6RZZ9_9FIRM</name>
<dbReference type="GO" id="GO:0004553">
    <property type="term" value="F:hydrolase activity, hydrolyzing O-glycosyl compounds"/>
    <property type="evidence" value="ECO:0007669"/>
    <property type="project" value="TreeGrafter"/>
</dbReference>
<evidence type="ECO:0000259" key="6">
    <source>
        <dbReference type="Pfam" id="PF03632"/>
    </source>
</evidence>
<dbReference type="AlphaFoldDB" id="A0A1G6RZZ9"/>
<dbReference type="EMBL" id="FMYT01000026">
    <property type="protein sequence ID" value="SDD10003.1"/>
    <property type="molecule type" value="Genomic_DNA"/>
</dbReference>
<dbReference type="GO" id="GO:0030246">
    <property type="term" value="F:carbohydrate binding"/>
    <property type="evidence" value="ECO:0007669"/>
    <property type="project" value="InterPro"/>
</dbReference>
<dbReference type="Proteomes" id="UP000247389">
    <property type="component" value="Unassembled WGS sequence"/>
</dbReference>
<evidence type="ECO:0000313" key="18">
    <source>
        <dbReference type="Proteomes" id="UP000324896"/>
    </source>
</evidence>
<keyword evidence="3" id="KW-0808">Transferase</keyword>
<reference evidence="13 17" key="3">
    <citation type="submission" date="2019-03" db="EMBL/GenBank/DDBJ databases">
        <title>Deep subsurface shale carbon reservoir microbial communities from Ohio and West Virginia, USA.</title>
        <authorList>
            <person name="Wrighton K."/>
        </authorList>
    </citation>
    <scope>NUCLEOTIDE SEQUENCE [LARGE SCALE GENOMIC DNA]</scope>
    <source>
        <strain evidence="13 17">UTICA-S4D12</strain>
    </source>
</reference>
<feature type="domain" description="Glycoside hydrolase family 65 central catalytic" evidence="6">
    <location>
        <begin position="303"/>
        <end position="686"/>
    </location>
</feature>
<feature type="domain" description="Glycoside hydrolase family 65 C-terminal" evidence="7">
    <location>
        <begin position="695"/>
        <end position="756"/>
    </location>
</feature>
<dbReference type="Gene3D" id="1.50.10.10">
    <property type="match status" value="1"/>
</dbReference>
<evidence type="ECO:0000256" key="2">
    <source>
        <dbReference type="ARBA" id="ARBA00022676"/>
    </source>
</evidence>
<dbReference type="Gene3D" id="2.70.98.40">
    <property type="entry name" value="Glycoside hydrolase, family 65, N-terminal domain"/>
    <property type="match status" value="1"/>
</dbReference>
<reference evidence="9 16" key="2">
    <citation type="submission" date="2018-04" db="EMBL/GenBank/DDBJ databases">
        <title>Subsurface microbial communities from deep shales in Ohio and West Virginia, USA.</title>
        <authorList>
            <person name="Wrighton K."/>
        </authorList>
    </citation>
    <scope>NUCLEOTIDE SEQUENCE [LARGE SCALE GENOMIC DNA]</scope>
    <source>
        <strain evidence="9 16">MSL28</strain>
    </source>
</reference>
<feature type="active site" description="Proton donor" evidence="4">
    <location>
        <position position="480"/>
    </location>
</feature>
<dbReference type="Pfam" id="PF03636">
    <property type="entry name" value="Glyco_hydro_65N"/>
    <property type="match status" value="1"/>
</dbReference>
<dbReference type="EMBL" id="SOAA01000026">
    <property type="protein sequence ID" value="TDS27615.1"/>
    <property type="molecule type" value="Genomic_DNA"/>
</dbReference>
<dbReference type="Proteomes" id="UP000199519">
    <property type="component" value="Unassembled WGS sequence"/>
</dbReference>
<evidence type="ECO:0000313" key="15">
    <source>
        <dbReference type="Proteomes" id="UP000199519"/>
    </source>
</evidence>
<evidence type="ECO:0000256" key="3">
    <source>
        <dbReference type="ARBA" id="ARBA00022679"/>
    </source>
</evidence>
<dbReference type="PIRSF" id="PIRSF036289">
    <property type="entry name" value="Glycosyl_hydrolase_malt_phosph"/>
    <property type="match status" value="1"/>
</dbReference>
<evidence type="ECO:0000256" key="1">
    <source>
        <dbReference type="ARBA" id="ARBA00006768"/>
    </source>
</evidence>
<dbReference type="InterPro" id="IPR005195">
    <property type="entry name" value="Glyco_hydro_65_M"/>
</dbReference>
<dbReference type="EMBL" id="FOHG01000010">
    <property type="protein sequence ID" value="SES89254.1"/>
    <property type="molecule type" value="Genomic_DNA"/>
</dbReference>
<dbReference type="SUPFAM" id="SSF74650">
    <property type="entry name" value="Galactose mutarotase-like"/>
    <property type="match status" value="1"/>
</dbReference>
<accession>A0A1G6RZZ9</accession>
<evidence type="ECO:0000313" key="12">
    <source>
        <dbReference type="EMBL" id="SES89254.1"/>
    </source>
</evidence>
<dbReference type="InterPro" id="IPR017045">
    <property type="entry name" value="Malt_Pase/Glycosyl_Hdrlase"/>
</dbReference>
<dbReference type="EMBL" id="FNBJ01000010">
    <property type="protein sequence ID" value="SDF34440.1"/>
    <property type="molecule type" value="Genomic_DNA"/>
</dbReference>
<dbReference type="Proteomes" id="UP000198612">
    <property type="component" value="Unassembled WGS sequence"/>
</dbReference>
<reference evidence="14 15" key="1">
    <citation type="submission" date="2016-10" db="EMBL/GenBank/DDBJ databases">
        <authorList>
            <person name="Varghese N."/>
            <person name="Submissions S."/>
        </authorList>
    </citation>
    <scope>NUCLEOTIDE SEQUENCE [LARGE SCALE GENOMIC DNA]</scope>
    <source>
        <strain evidence="10 18">WG10</strain>
        <strain evidence="11 15">WG2</strain>
        <strain evidence="12 14">WG5</strain>
    </source>
</reference>
<dbReference type="GO" id="GO:0005975">
    <property type="term" value="P:carbohydrate metabolic process"/>
    <property type="evidence" value="ECO:0007669"/>
    <property type="project" value="InterPro"/>
</dbReference>
<organism evidence="10 18">
    <name type="scientific">Halanaerobium congolense</name>
    <dbReference type="NCBI Taxonomy" id="54121"/>
    <lineage>
        <taxon>Bacteria</taxon>
        <taxon>Bacillati</taxon>
        <taxon>Bacillota</taxon>
        <taxon>Clostridia</taxon>
        <taxon>Halanaerobiales</taxon>
        <taxon>Halanaerobiaceae</taxon>
        <taxon>Halanaerobium</taxon>
    </lineage>
</organism>
<dbReference type="InterPro" id="IPR012341">
    <property type="entry name" value="6hp_glycosidase-like_sf"/>
</dbReference>
<dbReference type="Pfam" id="PF03632">
    <property type="entry name" value="Glyco_hydro_65m"/>
    <property type="match status" value="1"/>
</dbReference>
<dbReference type="InterPro" id="IPR011013">
    <property type="entry name" value="Gal_mutarotase_sf_dom"/>
</dbReference>
<comment type="similarity">
    <text evidence="1">Belongs to the glycosyl hydrolase 65 family.</text>
</comment>
<dbReference type="InterPro" id="IPR037018">
    <property type="entry name" value="GH65_N"/>
</dbReference>
<dbReference type="Proteomes" id="UP000324896">
    <property type="component" value="Unassembled WGS sequence"/>
</dbReference>
<dbReference type="EMBL" id="QICM01000006">
    <property type="protein sequence ID" value="PXV67938.1"/>
    <property type="molecule type" value="Genomic_DNA"/>
</dbReference>
<evidence type="ECO:0000256" key="4">
    <source>
        <dbReference type="PIRSR" id="PIRSR036289-50"/>
    </source>
</evidence>
<evidence type="ECO:0000313" key="10">
    <source>
        <dbReference type="EMBL" id="SDD10003.1"/>
    </source>
</evidence>
<dbReference type="RefSeq" id="WP_073157846.1">
    <property type="nucleotide sequence ID" value="NZ_FMYT01000026.1"/>
</dbReference>
<feature type="binding site" evidence="5">
    <location>
        <begin position="338"/>
        <end position="339"/>
    </location>
    <ligand>
        <name>substrate</name>
    </ligand>
</feature>
<evidence type="ECO:0000313" key="14">
    <source>
        <dbReference type="Proteomes" id="UP000198612"/>
    </source>
</evidence>
<dbReference type="Proteomes" id="UP000295758">
    <property type="component" value="Unassembled WGS sequence"/>
</dbReference>
<dbReference type="InterPro" id="IPR005194">
    <property type="entry name" value="Glyco_hydro_65_C"/>
</dbReference>
<dbReference type="OrthoDB" id="9758855at2"/>
<dbReference type="SUPFAM" id="SSF48208">
    <property type="entry name" value="Six-hairpin glycosidases"/>
    <property type="match status" value="1"/>
</dbReference>
<evidence type="ECO:0000256" key="5">
    <source>
        <dbReference type="PIRSR" id="PIRSR036289-51"/>
    </source>
</evidence>
<feature type="domain" description="Glycoside hydrolase family 65 N-terminal" evidence="8">
    <location>
        <begin position="19"/>
        <end position="248"/>
    </location>
</feature>
<feature type="binding site" evidence="5">
    <location>
        <begin position="594"/>
        <end position="595"/>
    </location>
    <ligand>
        <name>substrate</name>
    </ligand>
</feature>